<proteinExistence type="predicted"/>
<dbReference type="Proteomes" id="UP000075683">
    <property type="component" value="Unassembled WGS sequence"/>
</dbReference>
<reference evidence="1 2" key="1">
    <citation type="submission" date="2016-01" db="EMBL/GenBank/DDBJ databases">
        <title>Draft Genome Sequences of Seven Thermophilic Sporeformers Isolated from Foods.</title>
        <authorList>
            <person name="Berendsen E.M."/>
            <person name="Wells-Bennik M.H."/>
            <person name="Krawcyk A.O."/>
            <person name="De Jong A."/>
            <person name="Holsappel S."/>
            <person name="Eijlander R.T."/>
            <person name="Kuipers O.P."/>
        </authorList>
    </citation>
    <scope>NUCLEOTIDE SEQUENCE [LARGE SCALE GENOMIC DNA]</scope>
    <source>
        <strain evidence="1 2">B4135</strain>
    </source>
</reference>
<name>A0A150MEU7_9BACI</name>
<evidence type="ECO:0000313" key="1">
    <source>
        <dbReference type="EMBL" id="KYD23077.1"/>
    </source>
</evidence>
<sequence length="37" mass="4315">MIGLGFERKDGVSRPDARFQDIGMIFAYILLMETLYF</sequence>
<organism evidence="1 2">
    <name type="scientific">Caldibacillus debilis</name>
    <dbReference type="NCBI Taxonomy" id="301148"/>
    <lineage>
        <taxon>Bacteria</taxon>
        <taxon>Bacillati</taxon>
        <taxon>Bacillota</taxon>
        <taxon>Bacilli</taxon>
        <taxon>Bacillales</taxon>
        <taxon>Bacillaceae</taxon>
        <taxon>Caldibacillus</taxon>
    </lineage>
</organism>
<dbReference type="AlphaFoldDB" id="A0A150MEU7"/>
<dbReference type="STRING" id="301148.B4135_0603"/>
<accession>A0A150MEU7</accession>
<comment type="caution">
    <text evidence="1">The sequence shown here is derived from an EMBL/GenBank/DDBJ whole genome shotgun (WGS) entry which is preliminary data.</text>
</comment>
<evidence type="ECO:0000313" key="2">
    <source>
        <dbReference type="Proteomes" id="UP000075683"/>
    </source>
</evidence>
<protein>
    <submittedName>
        <fullName evidence="1">Uncharacterized protein</fullName>
    </submittedName>
</protein>
<gene>
    <name evidence="1" type="ORF">B4135_0603</name>
</gene>
<dbReference type="EMBL" id="LQYT01000002">
    <property type="protein sequence ID" value="KYD23077.1"/>
    <property type="molecule type" value="Genomic_DNA"/>
</dbReference>